<dbReference type="VEuPathDB" id="FungiDB:PLEOSDRAFT_1106360"/>
<proteinExistence type="predicted"/>
<feature type="region of interest" description="Disordered" evidence="1">
    <location>
        <begin position="16"/>
        <end position="36"/>
    </location>
</feature>
<sequence>MAVLSTETQQIVANIHTEVHSEEPEPSNSPTLDDTQDNEMEWETLPNELNGDQLFLHNLTDALIKWKNASSMEQSSSEDNLTTNEDFDVFIIDLYTLEHTTIIHWTPDTEAAVALVRNGYISASPQAPTLAICKGNLKMADSAGLAEGESKDNE</sequence>
<accession>A0A067NP72</accession>
<gene>
    <name evidence="2" type="ORF">PLEOSDRAFT_1106360</name>
</gene>
<dbReference type="HOGENOM" id="CLU_1704976_0_0_1"/>
<name>A0A067NP72_PLEO1</name>
<organism evidence="2 3">
    <name type="scientific">Pleurotus ostreatus (strain PC15)</name>
    <name type="common">Oyster mushroom</name>
    <dbReference type="NCBI Taxonomy" id="1137138"/>
    <lineage>
        <taxon>Eukaryota</taxon>
        <taxon>Fungi</taxon>
        <taxon>Dikarya</taxon>
        <taxon>Basidiomycota</taxon>
        <taxon>Agaricomycotina</taxon>
        <taxon>Agaricomycetes</taxon>
        <taxon>Agaricomycetidae</taxon>
        <taxon>Agaricales</taxon>
        <taxon>Pleurotineae</taxon>
        <taxon>Pleurotaceae</taxon>
        <taxon>Pleurotus</taxon>
    </lineage>
</organism>
<evidence type="ECO:0000313" key="3">
    <source>
        <dbReference type="Proteomes" id="UP000027073"/>
    </source>
</evidence>
<evidence type="ECO:0000313" key="2">
    <source>
        <dbReference type="EMBL" id="KDQ25431.1"/>
    </source>
</evidence>
<reference evidence="3" key="1">
    <citation type="journal article" date="2014" name="Proc. Natl. Acad. Sci. U.S.A.">
        <title>Extensive sampling of basidiomycete genomes demonstrates inadequacy of the white-rot/brown-rot paradigm for wood decay fungi.</title>
        <authorList>
            <person name="Riley R."/>
            <person name="Salamov A.A."/>
            <person name="Brown D.W."/>
            <person name="Nagy L.G."/>
            <person name="Floudas D."/>
            <person name="Held B.W."/>
            <person name="Levasseur A."/>
            <person name="Lombard V."/>
            <person name="Morin E."/>
            <person name="Otillar R."/>
            <person name="Lindquist E.A."/>
            <person name="Sun H."/>
            <person name="LaButti K.M."/>
            <person name="Schmutz J."/>
            <person name="Jabbour D."/>
            <person name="Luo H."/>
            <person name="Baker S.E."/>
            <person name="Pisabarro A.G."/>
            <person name="Walton J.D."/>
            <person name="Blanchette R.A."/>
            <person name="Henrissat B."/>
            <person name="Martin F."/>
            <person name="Cullen D."/>
            <person name="Hibbett D.S."/>
            <person name="Grigoriev I.V."/>
        </authorList>
    </citation>
    <scope>NUCLEOTIDE SEQUENCE [LARGE SCALE GENOMIC DNA]</scope>
    <source>
        <strain evidence="3">PC15</strain>
    </source>
</reference>
<dbReference type="EMBL" id="KL198010">
    <property type="protein sequence ID" value="KDQ25431.1"/>
    <property type="molecule type" value="Genomic_DNA"/>
</dbReference>
<dbReference type="InParanoid" id="A0A067NP72"/>
<evidence type="ECO:0000256" key="1">
    <source>
        <dbReference type="SAM" id="MobiDB-lite"/>
    </source>
</evidence>
<dbReference type="AlphaFoldDB" id="A0A067NP72"/>
<protein>
    <submittedName>
        <fullName evidence="2">Uncharacterized protein</fullName>
    </submittedName>
</protein>
<dbReference type="Proteomes" id="UP000027073">
    <property type="component" value="Unassembled WGS sequence"/>
</dbReference>